<dbReference type="PANTHER" id="PTHR46250:SF15">
    <property type="entry name" value="OS01G0523800 PROTEIN"/>
    <property type="match status" value="1"/>
</dbReference>
<gene>
    <name evidence="3 4 5" type="primary">LOC110773273</name>
</gene>
<feature type="domain" description="Myb/SANT-like" evidence="1">
    <location>
        <begin position="22"/>
        <end position="117"/>
    </location>
</feature>
<reference evidence="3 4" key="1">
    <citation type="submission" date="2025-04" db="UniProtKB">
        <authorList>
            <consortium name="RefSeq"/>
        </authorList>
    </citation>
    <scope>IDENTIFICATION</scope>
</reference>
<evidence type="ECO:0000313" key="5">
    <source>
        <dbReference type="RefSeq" id="XP_021833471.1"/>
    </source>
</evidence>
<evidence type="ECO:0000313" key="4">
    <source>
        <dbReference type="RefSeq" id="XP_021833470.1"/>
    </source>
</evidence>
<dbReference type="InterPro" id="IPR024752">
    <property type="entry name" value="Myb/SANT-like_dom"/>
</dbReference>
<evidence type="ECO:0000313" key="2">
    <source>
        <dbReference type="Proteomes" id="UP000515124"/>
    </source>
</evidence>
<accession>A0A6P5U2X6</accession>
<dbReference type="GeneID" id="110773273"/>
<evidence type="ECO:0000313" key="3">
    <source>
        <dbReference type="RefSeq" id="XP_021833469.1"/>
    </source>
</evidence>
<dbReference type="Pfam" id="PF12776">
    <property type="entry name" value="Myb_DNA-bind_3"/>
    <property type="match status" value="1"/>
</dbReference>
<dbReference type="RefSeq" id="XP_021833469.1">
    <property type="nucleotide sequence ID" value="XM_021977777.1"/>
</dbReference>
<dbReference type="PANTHER" id="PTHR46250">
    <property type="entry name" value="MYB/SANT-LIKE DNA-BINDING DOMAIN PROTEIN-RELATED"/>
    <property type="match status" value="1"/>
</dbReference>
<dbReference type="KEGG" id="pavi:110773273"/>
<organism evidence="2 3">
    <name type="scientific">Prunus avium</name>
    <name type="common">Cherry</name>
    <name type="synonym">Cerasus avium</name>
    <dbReference type="NCBI Taxonomy" id="42229"/>
    <lineage>
        <taxon>Eukaryota</taxon>
        <taxon>Viridiplantae</taxon>
        <taxon>Streptophyta</taxon>
        <taxon>Embryophyta</taxon>
        <taxon>Tracheophyta</taxon>
        <taxon>Spermatophyta</taxon>
        <taxon>Magnoliopsida</taxon>
        <taxon>eudicotyledons</taxon>
        <taxon>Gunneridae</taxon>
        <taxon>Pentapetalae</taxon>
        <taxon>rosids</taxon>
        <taxon>fabids</taxon>
        <taxon>Rosales</taxon>
        <taxon>Rosaceae</taxon>
        <taxon>Amygdaloideae</taxon>
        <taxon>Amygdaleae</taxon>
        <taxon>Prunus</taxon>
    </lineage>
</organism>
<dbReference type="RefSeq" id="XP_021833471.1">
    <property type="nucleotide sequence ID" value="XM_021977779.1"/>
</dbReference>
<protein>
    <submittedName>
        <fullName evidence="3 4">Uncharacterized protein At2g29880-like</fullName>
    </submittedName>
</protein>
<evidence type="ECO:0000259" key="1">
    <source>
        <dbReference type="Pfam" id="PF12776"/>
    </source>
</evidence>
<dbReference type="AlphaFoldDB" id="A0A6P5U2X6"/>
<dbReference type="RefSeq" id="XP_021833470.1">
    <property type="nucleotide sequence ID" value="XM_021977778.1"/>
</dbReference>
<dbReference type="Proteomes" id="UP000515124">
    <property type="component" value="Unplaced"/>
</dbReference>
<proteinExistence type="predicted"/>
<keyword evidence="2" id="KW-1185">Reference proteome</keyword>
<sequence length="300" mass="33394">MDLGMNSTPTTAGRNKKDKHVWTPIEDASLVEALNELCVGGYWKVDNGFRSGYLGQLEKAMEQKLPGCGLKAVPHIESRVKTLKKQTLAISDMLTNSSGFAWNDEEKMVVCEKQVFDDWVKVHNSAKGLRNKPFPHYDTLVEVFGKDRANGKGAEGPAEVIEDLTDNSTFNFEGDGLDDINFSSPTTQTPICPPSTRPNKRARNDNWSQSMADMASTLRSFVDVTKTHLETVKCVLMSENATSERRGKIVDELQKIQGLSDMDVIDAAAAIISDDAKIDLLFTLPDNLKIQWVKKLLHQY</sequence>
<name>A0A6P5U2X6_PRUAV</name>